<feature type="compositionally biased region" description="Low complexity" evidence="1">
    <location>
        <begin position="131"/>
        <end position="154"/>
    </location>
</feature>
<proteinExistence type="predicted"/>
<dbReference type="Proteomes" id="UP000198341">
    <property type="component" value="Chromosome 10"/>
</dbReference>
<feature type="region of interest" description="Disordered" evidence="1">
    <location>
        <begin position="380"/>
        <end position="415"/>
    </location>
</feature>
<sequence length="578" mass="62779">MVKPTTVAKKTTATKTKTTFGFHRSSFRRSSSSFTSFLNSNINNKKKNFKVKTTKSILTGPSNSISNNSNNNSNSNSKSSERVDESVNLPPPRISDLERAPNERVASVLRSAIPGDLLLITTVSGRSGKTQQQQQEQEQSSSSSSSVSQESSSSTIRNSAVSTTAQTNEEDDEEEDQSERWFVVRESTAGAAPAAEEDENINAVITLKGEIEGKNVTITLDTRKQSNNMEAELDVQEDSCFTNDAWMKQLGDKFRVELKSSKLKSKNFEKMKNLQRASKVVGCRSVVSYDLLKAAVMNDASPWRDGKSASTRRCIVEGLEAATQLAGELLAFEEKCRDVVMIQVSHSSELAPAGHLFYNAKEENMHDQNLRDYLERKRAAEFSGGGGGSDSSGSPGSPSSPSSSSSSSSTVGNGNSSNGGWKLFGNLFGSDSSGDNNGANAGNKVMNLNASWEPSQLQTIDAPYVLQTLHRIALENPDDVGFLSSNLSVDENSVKSVSLIMYRKSGAGAKERAEKLSKLRTQAAFNEQDWAKRIAVGSLLGYSQENTIWHAKALIDRHLVTPGDIMDAFDNALDIDEN</sequence>
<evidence type="ECO:0000313" key="2">
    <source>
        <dbReference type="EMBL" id="CCO17970.1"/>
    </source>
</evidence>
<dbReference type="AlphaFoldDB" id="K8EZQ2"/>
<feature type="compositionally biased region" description="Low complexity" evidence="1">
    <location>
        <begin position="57"/>
        <end position="78"/>
    </location>
</feature>
<reference evidence="2 3" key="1">
    <citation type="submission" date="2011-10" db="EMBL/GenBank/DDBJ databases">
        <authorList>
            <person name="Genoscope - CEA"/>
        </authorList>
    </citation>
    <scope>NUCLEOTIDE SEQUENCE [LARGE SCALE GENOMIC DNA]</scope>
    <source>
        <strain evidence="2 3">RCC 1105</strain>
    </source>
</reference>
<dbReference type="KEGG" id="bpg:Bathy10g04080"/>
<feature type="compositionally biased region" description="Acidic residues" evidence="1">
    <location>
        <begin position="168"/>
        <end position="177"/>
    </location>
</feature>
<accession>K8EZQ2</accession>
<feature type="compositionally biased region" description="Low complexity" evidence="1">
    <location>
        <begin position="391"/>
        <end position="415"/>
    </location>
</feature>
<feature type="region of interest" description="Disordered" evidence="1">
    <location>
        <begin position="126"/>
        <end position="180"/>
    </location>
</feature>
<dbReference type="GeneID" id="19013484"/>
<dbReference type="EMBL" id="FO082269">
    <property type="protein sequence ID" value="CCO17970.1"/>
    <property type="molecule type" value="Genomic_DNA"/>
</dbReference>
<name>K8EZQ2_9CHLO</name>
<evidence type="ECO:0000256" key="1">
    <source>
        <dbReference type="SAM" id="MobiDB-lite"/>
    </source>
</evidence>
<feature type="region of interest" description="Disordered" evidence="1">
    <location>
        <begin position="57"/>
        <end position="98"/>
    </location>
</feature>
<protein>
    <submittedName>
        <fullName evidence="2">Unnamed protein product</fullName>
    </submittedName>
</protein>
<gene>
    <name evidence="2" type="ordered locus">Bathy10g04080</name>
</gene>
<dbReference type="RefSeq" id="XP_007510437.1">
    <property type="nucleotide sequence ID" value="XM_007510375.1"/>
</dbReference>
<evidence type="ECO:0000313" key="3">
    <source>
        <dbReference type="Proteomes" id="UP000198341"/>
    </source>
</evidence>
<organism evidence="2 3">
    <name type="scientific">Bathycoccus prasinos</name>
    <dbReference type="NCBI Taxonomy" id="41875"/>
    <lineage>
        <taxon>Eukaryota</taxon>
        <taxon>Viridiplantae</taxon>
        <taxon>Chlorophyta</taxon>
        <taxon>Mamiellophyceae</taxon>
        <taxon>Mamiellales</taxon>
        <taxon>Bathycoccaceae</taxon>
        <taxon>Bathycoccus</taxon>
    </lineage>
</organism>
<keyword evidence="3" id="KW-1185">Reference proteome</keyword>
<feature type="compositionally biased region" description="Polar residues" evidence="1">
    <location>
        <begin position="155"/>
        <end position="167"/>
    </location>
</feature>